<dbReference type="PANTHER" id="PTHR12307">
    <property type="entry name" value="PROTEIN PHOSPHATASE 1 REGULATORY SUBUNIT"/>
    <property type="match status" value="1"/>
</dbReference>
<dbReference type="STRING" id="244447.ENSCSEP00000002715"/>
<reference evidence="5" key="2">
    <citation type="submission" date="2025-08" db="UniProtKB">
        <authorList>
            <consortium name="Ensembl"/>
        </authorList>
    </citation>
    <scope>IDENTIFICATION</scope>
</reference>
<keyword evidence="2 3" id="KW-0119">Carbohydrate metabolism</keyword>
<dbReference type="Gene3D" id="2.60.40.2440">
    <property type="entry name" value="Carbohydrate binding type-21 domain"/>
    <property type="match status" value="1"/>
</dbReference>
<dbReference type="GO" id="GO:0008157">
    <property type="term" value="F:protein phosphatase 1 binding"/>
    <property type="evidence" value="ECO:0007669"/>
    <property type="project" value="TreeGrafter"/>
</dbReference>
<organism evidence="5 6">
    <name type="scientific">Cynoglossus semilaevis</name>
    <name type="common">Tongue sole</name>
    <dbReference type="NCBI Taxonomy" id="244447"/>
    <lineage>
        <taxon>Eukaryota</taxon>
        <taxon>Metazoa</taxon>
        <taxon>Chordata</taxon>
        <taxon>Craniata</taxon>
        <taxon>Vertebrata</taxon>
        <taxon>Euteleostomi</taxon>
        <taxon>Actinopterygii</taxon>
        <taxon>Neopterygii</taxon>
        <taxon>Teleostei</taxon>
        <taxon>Neoteleostei</taxon>
        <taxon>Acanthomorphata</taxon>
        <taxon>Carangaria</taxon>
        <taxon>Pleuronectiformes</taxon>
        <taxon>Pleuronectoidei</taxon>
        <taxon>Cynoglossidae</taxon>
        <taxon>Cynoglossinae</taxon>
        <taxon>Cynoglossus</taxon>
    </lineage>
</organism>
<reference evidence="5" key="3">
    <citation type="submission" date="2025-09" db="UniProtKB">
        <authorList>
            <consortium name="Ensembl"/>
        </authorList>
    </citation>
    <scope>IDENTIFICATION</scope>
</reference>
<evidence type="ECO:0000256" key="3">
    <source>
        <dbReference type="PIRNR" id="PIRNR038207"/>
    </source>
</evidence>
<dbReference type="GO" id="GO:2001069">
    <property type="term" value="F:glycogen binding"/>
    <property type="evidence" value="ECO:0007669"/>
    <property type="project" value="TreeGrafter"/>
</dbReference>
<protein>
    <recommendedName>
        <fullName evidence="3">Protein phosphatase 1 regulatory subunit</fullName>
    </recommendedName>
</protein>
<dbReference type="GeneTree" id="ENSGT00940000155648"/>
<dbReference type="PANTHER" id="PTHR12307:SF15">
    <property type="entry name" value="PROTEIN PHOSPHATASE 1 REGULATORY SUBUNIT 3C"/>
    <property type="match status" value="1"/>
</dbReference>
<dbReference type="GO" id="GO:0005977">
    <property type="term" value="P:glycogen metabolic process"/>
    <property type="evidence" value="ECO:0007669"/>
    <property type="project" value="UniProtKB-KW"/>
</dbReference>
<dbReference type="InterPro" id="IPR017434">
    <property type="entry name" value="Pase-1_reg-su_3B/C/D_met"/>
</dbReference>
<dbReference type="OMA" id="HQIEFCI"/>
<feature type="domain" description="CBM21" evidence="4">
    <location>
        <begin position="156"/>
        <end position="264"/>
    </location>
</feature>
<dbReference type="GO" id="GO:0000164">
    <property type="term" value="C:protein phosphatase type 1 complex"/>
    <property type="evidence" value="ECO:0007669"/>
    <property type="project" value="TreeGrafter"/>
</dbReference>
<dbReference type="PIRSF" id="PIRSF038207">
    <property type="entry name" value="PP1_GT_animal"/>
    <property type="match status" value="1"/>
</dbReference>
<dbReference type="Ensembl" id="ENSCSET00000002758.1">
    <property type="protein sequence ID" value="ENSCSEP00000002715.1"/>
    <property type="gene ID" value="ENSCSEG00000001807.1"/>
</dbReference>
<evidence type="ECO:0000259" key="4">
    <source>
        <dbReference type="PROSITE" id="PS51159"/>
    </source>
</evidence>
<accession>A0A3P8UR24</accession>
<reference evidence="5 6" key="1">
    <citation type="journal article" date="2014" name="Nat. Genet.">
        <title>Whole-genome sequence of a flatfish provides insights into ZW sex chromosome evolution and adaptation to a benthic lifestyle.</title>
        <authorList>
            <person name="Chen S."/>
            <person name="Zhang G."/>
            <person name="Shao C."/>
            <person name="Huang Q."/>
            <person name="Liu G."/>
            <person name="Zhang P."/>
            <person name="Song W."/>
            <person name="An N."/>
            <person name="Chalopin D."/>
            <person name="Volff J.N."/>
            <person name="Hong Y."/>
            <person name="Li Q."/>
            <person name="Sha Z."/>
            <person name="Zhou H."/>
            <person name="Xie M."/>
            <person name="Yu Q."/>
            <person name="Liu Y."/>
            <person name="Xiang H."/>
            <person name="Wang N."/>
            <person name="Wu K."/>
            <person name="Yang C."/>
            <person name="Zhou Q."/>
            <person name="Liao X."/>
            <person name="Yang L."/>
            <person name="Hu Q."/>
            <person name="Zhang J."/>
            <person name="Meng L."/>
            <person name="Jin L."/>
            <person name="Tian Y."/>
            <person name="Lian J."/>
            <person name="Yang J."/>
            <person name="Miao G."/>
            <person name="Liu S."/>
            <person name="Liang Z."/>
            <person name="Yan F."/>
            <person name="Li Y."/>
            <person name="Sun B."/>
            <person name="Zhang H."/>
            <person name="Zhang J."/>
            <person name="Zhu Y."/>
            <person name="Du M."/>
            <person name="Zhao Y."/>
            <person name="Schartl M."/>
            <person name="Tang Q."/>
            <person name="Wang J."/>
        </authorList>
    </citation>
    <scope>NUCLEOTIDE SEQUENCE</scope>
</reference>
<sequence>MNCRVLRILNPRPEAPPPIMPVDMAVRICFANSPPLHSFMANYKSRFSSSSSAAPEPPRPCLSSGTDFTVMEKTAAAEISCSSSVARKKKSVAFADSQGFALAAVYIYDEAEEDLMTELQYQLREIEGATAALHLEERNDLVLDFTPPVADYLDLRNRLKAQHVCLETCFVQEQRLSGTVQVQNLCFKKSVSVRVTFDSWQSFKDVPCQYLNNVYGCDNTNTFSFSLELPELLELGSRVEFCIQYQAEDQTYWDNNHGTNYCLLVLDQVTEKTEKMEFDPYGSPRTSAGFFPEWQSWGRVDAHAPYW</sequence>
<evidence type="ECO:0000256" key="1">
    <source>
        <dbReference type="ARBA" id="ARBA00022600"/>
    </source>
</evidence>
<dbReference type="InterPro" id="IPR038175">
    <property type="entry name" value="CBM21_dom_sf"/>
</dbReference>
<evidence type="ECO:0000313" key="5">
    <source>
        <dbReference type="Ensembl" id="ENSCSEP00000002715.1"/>
    </source>
</evidence>
<proteinExistence type="predicted"/>
<dbReference type="PROSITE" id="PS51159">
    <property type="entry name" value="CBM21"/>
    <property type="match status" value="1"/>
</dbReference>
<keyword evidence="6" id="KW-1185">Reference proteome</keyword>
<dbReference type="InterPro" id="IPR005036">
    <property type="entry name" value="CBM21_dom"/>
</dbReference>
<evidence type="ECO:0000256" key="2">
    <source>
        <dbReference type="ARBA" id="ARBA00023277"/>
    </source>
</evidence>
<keyword evidence="1 3" id="KW-0321">Glycogen metabolism</keyword>
<evidence type="ECO:0000313" key="6">
    <source>
        <dbReference type="Proteomes" id="UP000265120"/>
    </source>
</evidence>
<dbReference type="GO" id="GO:0005979">
    <property type="term" value="P:regulation of glycogen biosynthetic process"/>
    <property type="evidence" value="ECO:0007669"/>
    <property type="project" value="TreeGrafter"/>
</dbReference>
<dbReference type="Proteomes" id="UP000265120">
    <property type="component" value="Chromosome 8"/>
</dbReference>
<name>A0A3P8UR24_CYNSE</name>
<dbReference type="InParanoid" id="A0A3P8UR24"/>
<dbReference type="AlphaFoldDB" id="A0A3P8UR24"/>
<dbReference type="Pfam" id="PF03370">
    <property type="entry name" value="CBM_21"/>
    <property type="match status" value="1"/>
</dbReference>
<dbReference type="InterPro" id="IPR050782">
    <property type="entry name" value="PP1_regulatory_subunit_3"/>
</dbReference>